<evidence type="ECO:0000256" key="2">
    <source>
        <dbReference type="ARBA" id="ARBA00022741"/>
    </source>
</evidence>
<evidence type="ECO:0000256" key="4">
    <source>
        <dbReference type="ARBA" id="ARBA00022840"/>
    </source>
</evidence>
<dbReference type="Proteomes" id="UP000664209">
    <property type="component" value="Unassembled WGS sequence"/>
</dbReference>
<dbReference type="CDD" id="cd14014">
    <property type="entry name" value="STKc_PknB_like"/>
    <property type="match status" value="1"/>
</dbReference>
<keyword evidence="3 9" id="KW-0418">Kinase</keyword>
<name>A0A939LVV0_9CELL</name>
<dbReference type="AlphaFoldDB" id="A0A939LVV0"/>
<dbReference type="InterPro" id="IPR017441">
    <property type="entry name" value="Protein_kinase_ATP_BS"/>
</dbReference>
<dbReference type="RefSeq" id="WP_208055900.1">
    <property type="nucleotide sequence ID" value="NZ_JAGEMK010000004.1"/>
</dbReference>
<evidence type="ECO:0000259" key="8">
    <source>
        <dbReference type="PROSITE" id="PS50011"/>
    </source>
</evidence>
<dbReference type="GO" id="GO:0004674">
    <property type="term" value="F:protein serine/threonine kinase activity"/>
    <property type="evidence" value="ECO:0007669"/>
    <property type="project" value="TreeGrafter"/>
</dbReference>
<feature type="compositionally biased region" description="Acidic residues" evidence="6">
    <location>
        <begin position="343"/>
        <end position="361"/>
    </location>
</feature>
<evidence type="ECO:0000256" key="5">
    <source>
        <dbReference type="PROSITE-ProRule" id="PRU10141"/>
    </source>
</evidence>
<feature type="transmembrane region" description="Helical" evidence="7">
    <location>
        <begin position="552"/>
        <end position="585"/>
    </location>
</feature>
<accession>A0A939LVV0</accession>
<keyword evidence="10" id="KW-1185">Reference proteome</keyword>
<sequence>MERIGVAPGTEIGGYRVVSSLGQGGMGAVYRAVDGGGAPVALKLLHPHLGTDPDARERLRREVAHLQRVRHPGVARVLDAEIESSEAFVVTELVDGPDLAAHVRRHGPMPEAELADLAEQLREALTEVHGAGVLHRDLTPGNVLISPRGAVLIDFGIAQAAEDPRVTSVGMVVGTPGYLSPELLEGGEPAEAADWWGWAAVLAFAATGRPPFGHRPVQSVLARAREGRPDLEGVPPRTEVTLRAALAADPATRLDPTAVVAELRRVADGDLGDPALLAAPAAMAAGPAGAAGATGVTTTVPPLGPDEGWPTEVHPAPGPEDDDPATAVLEHGSTQVMPAQEGAWDEEDTELGGSWSEEDGWPQEGPEGSEDRWHPPGSVPPEGSPLLDPAVSTSPRRRVGSVLALGSVLVAIGATRPGVALAVAVVLAVLVRSVGLDVSALLRRRAVRGTSRGAAVRGVVTWPWYLGRAVLGVLPSTLLAAALTAMVGGVGWWLLGTGRLTVAEPAPGEPTGELAENAAWVTPALVGAVVLVALLMLWFGPMSRMTRLGARWTLAALAPGTVGAVTVVVLGLGAAAAIVFLVVLAPQGVPETVWWPLPGPPDLR</sequence>
<dbReference type="Gene3D" id="3.30.200.20">
    <property type="entry name" value="Phosphorylase Kinase, domain 1"/>
    <property type="match status" value="1"/>
</dbReference>
<feature type="binding site" evidence="5">
    <location>
        <position position="43"/>
    </location>
    <ligand>
        <name>ATP</name>
        <dbReference type="ChEBI" id="CHEBI:30616"/>
    </ligand>
</feature>
<keyword evidence="7" id="KW-0812">Transmembrane</keyword>
<dbReference type="InterPro" id="IPR000719">
    <property type="entry name" value="Prot_kinase_dom"/>
</dbReference>
<keyword evidence="7" id="KW-1133">Transmembrane helix</keyword>
<feature type="transmembrane region" description="Helical" evidence="7">
    <location>
        <begin position="518"/>
        <end position="540"/>
    </location>
</feature>
<keyword evidence="1" id="KW-0808">Transferase</keyword>
<keyword evidence="7" id="KW-0472">Membrane</keyword>
<feature type="region of interest" description="Disordered" evidence="6">
    <location>
        <begin position="287"/>
        <end position="393"/>
    </location>
</feature>
<dbReference type="EMBL" id="JAGEMK010000004">
    <property type="protein sequence ID" value="MBO1752222.1"/>
    <property type="molecule type" value="Genomic_DNA"/>
</dbReference>
<dbReference type="SUPFAM" id="SSF56112">
    <property type="entry name" value="Protein kinase-like (PK-like)"/>
    <property type="match status" value="1"/>
</dbReference>
<reference evidence="9" key="1">
    <citation type="submission" date="2021-03" db="EMBL/GenBank/DDBJ databases">
        <title>Actinotalea soli sp. nov., isolated from soil.</title>
        <authorList>
            <person name="Ping W."/>
            <person name="Zhang J."/>
        </authorList>
    </citation>
    <scope>NUCLEOTIDE SEQUENCE</scope>
    <source>
        <strain evidence="9">BY-33</strain>
    </source>
</reference>
<evidence type="ECO:0000313" key="10">
    <source>
        <dbReference type="Proteomes" id="UP000664209"/>
    </source>
</evidence>
<proteinExistence type="predicted"/>
<organism evidence="9 10">
    <name type="scientific">Actinotalea soli</name>
    <dbReference type="NCBI Taxonomy" id="2819234"/>
    <lineage>
        <taxon>Bacteria</taxon>
        <taxon>Bacillati</taxon>
        <taxon>Actinomycetota</taxon>
        <taxon>Actinomycetes</taxon>
        <taxon>Micrococcales</taxon>
        <taxon>Cellulomonadaceae</taxon>
        <taxon>Actinotalea</taxon>
    </lineage>
</organism>
<protein>
    <submittedName>
        <fullName evidence="9">Protein kinase</fullName>
    </submittedName>
</protein>
<comment type="caution">
    <text evidence="9">The sequence shown here is derived from an EMBL/GenBank/DDBJ whole genome shotgun (WGS) entry which is preliminary data.</text>
</comment>
<dbReference type="PROSITE" id="PS00109">
    <property type="entry name" value="PROTEIN_KINASE_TYR"/>
    <property type="match status" value="1"/>
</dbReference>
<dbReference type="GO" id="GO:0005524">
    <property type="term" value="F:ATP binding"/>
    <property type="evidence" value="ECO:0007669"/>
    <property type="project" value="UniProtKB-UniRule"/>
</dbReference>
<dbReference type="PROSITE" id="PS50011">
    <property type="entry name" value="PROTEIN_KINASE_DOM"/>
    <property type="match status" value="1"/>
</dbReference>
<dbReference type="PANTHER" id="PTHR43289">
    <property type="entry name" value="MITOGEN-ACTIVATED PROTEIN KINASE KINASE KINASE 20-RELATED"/>
    <property type="match status" value="1"/>
</dbReference>
<dbReference type="Pfam" id="PF00069">
    <property type="entry name" value="Pkinase"/>
    <property type="match status" value="1"/>
</dbReference>
<evidence type="ECO:0000256" key="6">
    <source>
        <dbReference type="SAM" id="MobiDB-lite"/>
    </source>
</evidence>
<evidence type="ECO:0000256" key="7">
    <source>
        <dbReference type="SAM" id="Phobius"/>
    </source>
</evidence>
<dbReference type="InterPro" id="IPR008266">
    <property type="entry name" value="Tyr_kinase_AS"/>
</dbReference>
<feature type="domain" description="Protein kinase" evidence="8">
    <location>
        <begin position="15"/>
        <end position="276"/>
    </location>
</feature>
<feature type="transmembrane region" description="Helical" evidence="7">
    <location>
        <begin position="421"/>
        <end position="442"/>
    </location>
</feature>
<evidence type="ECO:0000313" key="9">
    <source>
        <dbReference type="EMBL" id="MBO1752222.1"/>
    </source>
</evidence>
<keyword evidence="2 5" id="KW-0547">Nucleotide-binding</keyword>
<gene>
    <name evidence="9" type="ORF">J4G33_10460</name>
</gene>
<dbReference type="PANTHER" id="PTHR43289:SF34">
    <property type="entry name" value="SERINE_THREONINE-PROTEIN KINASE YBDM-RELATED"/>
    <property type="match status" value="1"/>
</dbReference>
<evidence type="ECO:0000256" key="3">
    <source>
        <dbReference type="ARBA" id="ARBA00022777"/>
    </source>
</evidence>
<dbReference type="InterPro" id="IPR011009">
    <property type="entry name" value="Kinase-like_dom_sf"/>
</dbReference>
<feature type="compositionally biased region" description="Low complexity" evidence="6">
    <location>
        <begin position="287"/>
        <end position="301"/>
    </location>
</feature>
<dbReference type="PROSITE" id="PS00107">
    <property type="entry name" value="PROTEIN_KINASE_ATP"/>
    <property type="match status" value="1"/>
</dbReference>
<feature type="transmembrane region" description="Helical" evidence="7">
    <location>
        <begin position="469"/>
        <end position="495"/>
    </location>
</feature>
<keyword evidence="4 5" id="KW-0067">ATP-binding</keyword>
<dbReference type="Gene3D" id="1.10.510.10">
    <property type="entry name" value="Transferase(Phosphotransferase) domain 1"/>
    <property type="match status" value="1"/>
</dbReference>
<evidence type="ECO:0000256" key="1">
    <source>
        <dbReference type="ARBA" id="ARBA00022679"/>
    </source>
</evidence>